<dbReference type="SUPFAM" id="SSF55277">
    <property type="entry name" value="GYF domain"/>
    <property type="match status" value="2"/>
</dbReference>
<comment type="catalytic activity">
    <reaction evidence="12">
        <text>N(6)-methyl-L-lysyl(4)-[histone H3] + S-adenosyl-L-methionine = N(6),N(6)-dimethyl-L-lysyl(4)-[histone H3] + S-adenosyl-L-homocysteine + H(+)</text>
        <dbReference type="Rhea" id="RHEA:60268"/>
        <dbReference type="Rhea" id="RHEA-COMP:15540"/>
        <dbReference type="Rhea" id="RHEA-COMP:15543"/>
        <dbReference type="ChEBI" id="CHEBI:15378"/>
        <dbReference type="ChEBI" id="CHEBI:57856"/>
        <dbReference type="ChEBI" id="CHEBI:59789"/>
        <dbReference type="ChEBI" id="CHEBI:61929"/>
        <dbReference type="ChEBI" id="CHEBI:61976"/>
    </reaction>
</comment>
<keyword evidence="3" id="KW-0489">Methyltransferase</keyword>
<evidence type="ECO:0000259" key="16">
    <source>
        <dbReference type="PROSITE" id="PS50868"/>
    </source>
</evidence>
<dbReference type="InterPro" id="IPR046341">
    <property type="entry name" value="SET_dom_sf"/>
</dbReference>
<evidence type="ECO:0000256" key="13">
    <source>
        <dbReference type="ARBA" id="ARBA00049129"/>
    </source>
</evidence>
<evidence type="ECO:0000256" key="10">
    <source>
        <dbReference type="ARBA" id="ARBA00023242"/>
    </source>
</evidence>
<dbReference type="Pfam" id="PF00856">
    <property type="entry name" value="SET"/>
    <property type="match status" value="1"/>
</dbReference>
<evidence type="ECO:0000256" key="8">
    <source>
        <dbReference type="ARBA" id="ARBA00023015"/>
    </source>
</evidence>
<evidence type="ECO:0000313" key="18">
    <source>
        <dbReference type="Proteomes" id="UP001151529"/>
    </source>
</evidence>
<name>A0A9Q0ZED3_SALVM</name>
<dbReference type="CDD" id="cd19169">
    <property type="entry name" value="SET_SETD1"/>
    <property type="match status" value="1"/>
</dbReference>
<dbReference type="Proteomes" id="UP001151529">
    <property type="component" value="Chromosome 2"/>
</dbReference>
<comment type="catalytic activity">
    <reaction evidence="11">
        <text>L-lysyl(4)-[histone H3] + 3 S-adenosyl-L-methionine = N(6),N(6),N(6)-trimethyl-L-lysyl(4)-[histone H3] + 3 S-adenosyl-L-homocysteine + 3 H(+)</text>
        <dbReference type="Rhea" id="RHEA:60260"/>
        <dbReference type="Rhea" id="RHEA-COMP:15537"/>
        <dbReference type="Rhea" id="RHEA-COMP:15547"/>
        <dbReference type="ChEBI" id="CHEBI:15378"/>
        <dbReference type="ChEBI" id="CHEBI:29969"/>
        <dbReference type="ChEBI" id="CHEBI:57856"/>
        <dbReference type="ChEBI" id="CHEBI:59789"/>
        <dbReference type="ChEBI" id="CHEBI:61961"/>
        <dbReference type="EC" id="2.1.1.354"/>
    </reaction>
</comment>
<dbReference type="GO" id="GO:0048188">
    <property type="term" value="C:Set1C/COMPASS complex"/>
    <property type="evidence" value="ECO:0007669"/>
    <property type="project" value="InterPro"/>
</dbReference>
<evidence type="ECO:0000256" key="6">
    <source>
        <dbReference type="ARBA" id="ARBA00022853"/>
    </source>
</evidence>
<evidence type="ECO:0000259" key="14">
    <source>
        <dbReference type="PROSITE" id="PS50280"/>
    </source>
</evidence>
<keyword evidence="9" id="KW-0804">Transcription</keyword>
<evidence type="ECO:0000256" key="12">
    <source>
        <dbReference type="ARBA" id="ARBA00047583"/>
    </source>
</evidence>
<keyword evidence="5" id="KW-0949">S-adenosyl-L-methionine</keyword>
<dbReference type="GO" id="GO:0003723">
    <property type="term" value="F:RNA binding"/>
    <property type="evidence" value="ECO:0007669"/>
    <property type="project" value="UniProtKB-KW"/>
</dbReference>
<dbReference type="PROSITE" id="PS50280">
    <property type="entry name" value="SET"/>
    <property type="match status" value="1"/>
</dbReference>
<dbReference type="InterPro" id="IPR037841">
    <property type="entry name" value="SET_SETD1A/B"/>
</dbReference>
<comment type="catalytic activity">
    <reaction evidence="13">
        <text>N(6),N(6)-dimethyl-L-lysyl(4)-[histone H3] + S-adenosyl-L-methionine = N(6),N(6),N(6)-trimethyl-L-lysyl(4)-[histone H3] + S-adenosyl-L-homocysteine + H(+)</text>
        <dbReference type="Rhea" id="RHEA:60272"/>
        <dbReference type="Rhea" id="RHEA-COMP:15537"/>
        <dbReference type="Rhea" id="RHEA-COMP:15540"/>
        <dbReference type="ChEBI" id="CHEBI:15378"/>
        <dbReference type="ChEBI" id="CHEBI:57856"/>
        <dbReference type="ChEBI" id="CHEBI:59789"/>
        <dbReference type="ChEBI" id="CHEBI:61961"/>
        <dbReference type="ChEBI" id="CHEBI:61976"/>
    </reaction>
</comment>
<evidence type="ECO:0000256" key="3">
    <source>
        <dbReference type="ARBA" id="ARBA00022603"/>
    </source>
</evidence>
<evidence type="ECO:0000256" key="1">
    <source>
        <dbReference type="ARBA" id="ARBA00004123"/>
    </source>
</evidence>
<dbReference type="GO" id="GO:0140999">
    <property type="term" value="F:histone H3K4 trimethyltransferase activity"/>
    <property type="evidence" value="ECO:0007669"/>
    <property type="project" value="UniProtKB-EC"/>
</dbReference>
<dbReference type="EC" id="2.1.1.354" evidence="2"/>
<evidence type="ECO:0000256" key="5">
    <source>
        <dbReference type="ARBA" id="ARBA00022691"/>
    </source>
</evidence>
<evidence type="ECO:0000256" key="7">
    <source>
        <dbReference type="ARBA" id="ARBA00022884"/>
    </source>
</evidence>
<dbReference type="PROSITE" id="PS50829">
    <property type="entry name" value="GYF"/>
    <property type="match status" value="1"/>
</dbReference>
<dbReference type="InterPro" id="IPR035445">
    <property type="entry name" value="GYF-like_dom_sf"/>
</dbReference>
<feature type="domain" description="GYF" evidence="15">
    <location>
        <begin position="201"/>
        <end position="248"/>
    </location>
</feature>
<keyword evidence="10" id="KW-0539">Nucleus</keyword>
<sequence>MPLQLLCPVAASYVMKIFSSSFIPEMSCKSNGNSDGMPSTGGTSYRGENCSGHSPPSFVSGWMYLNENGQMCGPYIQQQLYEGLSTGFLPEDLPVYPIANGILINPVPLNYFKQFPDHVSTGFTYLCLGTSGTTMPTNHFTDLAAHRQEGVQYAAPEAAHPDMESVSDSRVHNHTYSSNQPISNSEAADYVTPVSLVSGEDSCWLFKDDDGRKHGPHSLPELYSWYQYGYLKDSLMIYHAQNKFTPLPLLSVINAWRLDKPEYFSMTNANAETGSSQSFISVISEEVSSQLHSGILKAARRFALDEIICNVISEFVHTKRAERYLMLDNQAAKTCSVDGRMSQSTSDRMIFSTPEWEATACNYISDQACADELSMQLPRITKSVGNADDFRGSYEVFCRCLSDYCMEVMWNAVFYDTIEEYTIYWRKTKLWFHHPYMSKKIEDLPSETYFSGQESPASSVDCPPGFELLKIKSGHTVTSSIISSCARVGQESCEHNSLLFKDCSDDDMKCILESVAYELQKSTKVSLLEYVETLVKEEVKKLVNVSEDRRLNEEIVDFSIPFSQASDYGSIEMKDEQMIDSNQIPAEIKFSSNPQTSLQMQKSFFPLQSKNEISSFLAIAFKRLCPSVINATDDENIDEPPPPGFKDTALFPSTISKFRPSKSLELTPKVGAYAAIAMCMQKLHDDVLSVWTSIFVNEILRRSLRLSCSSEKHTEPGSNEEGAFKFTEESNKFHSPDSSVVSLVSGKYTYHRKRKLVGKKLGSSSHSTSTVDAGLLKQPVEKSRKQDVLSNVSENVVIQPVKTPKKKELTKGQASSVDARPLKATIAESSVNDRPLKATIAESSVNAATIAESSVNAAPLKATIAESSVNATPLKATIAESSVNVRPLKATVKTTLKRDQSLPKNTSRRKAMKIAQTVNDDKDARDSVKTSREMVELSDCNGFDARIGKSGTIECSKKTLKSTKVSNLKRKSTVNDDKDARDSVKTSREMVELSDCNGFDARIGKSGTIECSKKSSKVKSTVVNDDKDAKDSVKTSTERVGLIDCNGRDVGTEKSGTIECSKKTLKSTKLSNSKRKSTVDGGSVSRPMKILKVEAVTGQVTVRKTKSDHVFLCTTTKVSELKRKSTVDCGSVSHPMKILKVENGANKQAATGQVTARKTKCSKSRMLNPCPRSDGCARSSINGWAWHAWSVKASPAERARVRGAQCIHAKYSGSEAYASQLSNGKVLSARTNRVKLRNLLAAAEGVDLLKATQLKARKKRLCFQRSKIHDWGLVAIESIEAEDFVIEYVGELIRPQISDIRERLYEKMGIGSSYLFRLDDGYVVDATKRGGIARFINHSCEPNCYTKVISVEGQKKIFIYAKRHIAAGEEITYNYKFPLEDKKIPCNCGSRKCRGLYSRVVSHLLWLTGSAYCLMCLEELGLFS</sequence>
<dbReference type="SUPFAM" id="SSF82199">
    <property type="entry name" value="SET domain"/>
    <property type="match status" value="1"/>
</dbReference>
<dbReference type="InterPro" id="IPR044570">
    <property type="entry name" value="Set1-like"/>
</dbReference>
<feature type="domain" description="Post-SET" evidence="16">
    <location>
        <begin position="1382"/>
        <end position="1398"/>
    </location>
</feature>
<keyword evidence="4" id="KW-0808">Transferase</keyword>
<evidence type="ECO:0000313" key="17">
    <source>
        <dbReference type="EMBL" id="KAJ6731262.1"/>
    </source>
</evidence>
<keyword evidence="6" id="KW-0156">Chromatin regulator</keyword>
<keyword evidence="18" id="KW-1185">Reference proteome</keyword>
<evidence type="ECO:0000256" key="9">
    <source>
        <dbReference type="ARBA" id="ARBA00023163"/>
    </source>
</evidence>
<protein>
    <recommendedName>
        <fullName evidence="2">[histone H3]-lysine(4) N-trimethyltransferase</fullName>
        <ecNumber evidence="2">2.1.1.354</ecNumber>
    </recommendedName>
</protein>
<comment type="subcellular location">
    <subcellularLocation>
        <location evidence="1">Nucleus</location>
    </subcellularLocation>
</comment>
<dbReference type="PANTHER" id="PTHR45814:SF2">
    <property type="entry name" value="HISTONE-LYSINE N-METHYLTRANSFERASE SETD1"/>
    <property type="match status" value="1"/>
</dbReference>
<dbReference type="OrthoDB" id="308383at2759"/>
<evidence type="ECO:0000256" key="11">
    <source>
        <dbReference type="ARBA" id="ARBA00047571"/>
    </source>
</evidence>
<comment type="caution">
    <text evidence="17">The sequence shown here is derived from an EMBL/GenBank/DDBJ whole genome shotgun (WGS) entry which is preliminary data.</text>
</comment>
<evidence type="ECO:0000256" key="4">
    <source>
        <dbReference type="ARBA" id="ARBA00022679"/>
    </source>
</evidence>
<dbReference type="Gene3D" id="3.30.1490.40">
    <property type="match status" value="2"/>
</dbReference>
<evidence type="ECO:0000256" key="2">
    <source>
        <dbReference type="ARBA" id="ARBA00012182"/>
    </source>
</evidence>
<evidence type="ECO:0000259" key="15">
    <source>
        <dbReference type="PROSITE" id="PS50829"/>
    </source>
</evidence>
<reference evidence="17" key="1">
    <citation type="submission" date="2022-11" db="EMBL/GenBank/DDBJ databases">
        <authorList>
            <person name="Hyden B.L."/>
            <person name="Feng K."/>
            <person name="Yates T."/>
            <person name="Jawdy S."/>
            <person name="Smart L.B."/>
            <person name="Muchero W."/>
        </authorList>
    </citation>
    <scope>NUCLEOTIDE SEQUENCE</scope>
    <source>
        <tissue evidence="17">Shoot tip</tissue>
    </source>
</reference>
<dbReference type="EMBL" id="JAPFFL010000004">
    <property type="protein sequence ID" value="KAJ6731262.1"/>
    <property type="molecule type" value="Genomic_DNA"/>
</dbReference>
<dbReference type="PANTHER" id="PTHR45814">
    <property type="entry name" value="HISTONE-LYSINE N-METHYLTRANSFERASE SETD1"/>
    <property type="match status" value="1"/>
</dbReference>
<keyword evidence="7" id="KW-0694">RNA-binding</keyword>
<proteinExistence type="predicted"/>
<dbReference type="PROSITE" id="PS50868">
    <property type="entry name" value="POST_SET"/>
    <property type="match status" value="1"/>
</dbReference>
<dbReference type="InterPro" id="IPR003169">
    <property type="entry name" value="GYF"/>
</dbReference>
<dbReference type="Pfam" id="PF02213">
    <property type="entry name" value="GYF"/>
    <property type="match status" value="1"/>
</dbReference>
<feature type="domain" description="SET" evidence="14">
    <location>
        <begin position="1259"/>
        <end position="1376"/>
    </location>
</feature>
<dbReference type="InterPro" id="IPR001214">
    <property type="entry name" value="SET_dom"/>
</dbReference>
<dbReference type="GO" id="GO:0032259">
    <property type="term" value="P:methylation"/>
    <property type="evidence" value="ECO:0007669"/>
    <property type="project" value="UniProtKB-KW"/>
</dbReference>
<accession>A0A9Q0ZED3</accession>
<dbReference type="SMART" id="SM00317">
    <property type="entry name" value="SET"/>
    <property type="match status" value="1"/>
</dbReference>
<organism evidence="17 18">
    <name type="scientific">Salix viminalis</name>
    <name type="common">Common osier</name>
    <name type="synonym">Basket willow</name>
    <dbReference type="NCBI Taxonomy" id="40686"/>
    <lineage>
        <taxon>Eukaryota</taxon>
        <taxon>Viridiplantae</taxon>
        <taxon>Streptophyta</taxon>
        <taxon>Embryophyta</taxon>
        <taxon>Tracheophyta</taxon>
        <taxon>Spermatophyta</taxon>
        <taxon>Magnoliopsida</taxon>
        <taxon>eudicotyledons</taxon>
        <taxon>Gunneridae</taxon>
        <taxon>Pentapetalae</taxon>
        <taxon>rosids</taxon>
        <taxon>fabids</taxon>
        <taxon>Malpighiales</taxon>
        <taxon>Salicaceae</taxon>
        <taxon>Saliceae</taxon>
        <taxon>Salix</taxon>
    </lineage>
</organism>
<reference evidence="17" key="2">
    <citation type="journal article" date="2023" name="Int. J. Mol. Sci.">
        <title>De Novo Assembly and Annotation of 11 Diverse Shrub Willow (Salix) Genomes Reveals Novel Gene Organization in Sex-Linked Regions.</title>
        <authorList>
            <person name="Hyden B."/>
            <person name="Feng K."/>
            <person name="Yates T.B."/>
            <person name="Jawdy S."/>
            <person name="Cereghino C."/>
            <person name="Smart L.B."/>
            <person name="Muchero W."/>
        </authorList>
    </citation>
    <scope>NUCLEOTIDE SEQUENCE [LARGE SCALE GENOMIC DNA]</scope>
    <source>
        <tissue evidence="17">Shoot tip</tissue>
    </source>
</reference>
<gene>
    <name evidence="17" type="ORF">OIU85_021969</name>
</gene>
<dbReference type="InterPro" id="IPR003616">
    <property type="entry name" value="Post-SET_dom"/>
</dbReference>
<dbReference type="Gene3D" id="2.170.270.10">
    <property type="entry name" value="SET domain"/>
    <property type="match status" value="1"/>
</dbReference>
<keyword evidence="8" id="KW-0805">Transcription regulation</keyword>
<dbReference type="SMART" id="SM00444">
    <property type="entry name" value="GYF"/>
    <property type="match status" value="1"/>
</dbReference>